<dbReference type="InterPro" id="IPR000843">
    <property type="entry name" value="HTH_LacI"/>
</dbReference>
<evidence type="ECO:0000256" key="4">
    <source>
        <dbReference type="ARBA" id="ARBA00023163"/>
    </source>
</evidence>
<protein>
    <submittedName>
        <fullName evidence="6">LacI family DNA-binding transcriptional regulator</fullName>
    </submittedName>
</protein>
<evidence type="ECO:0000259" key="5">
    <source>
        <dbReference type="PROSITE" id="PS50932"/>
    </source>
</evidence>
<dbReference type="GO" id="GO:0003677">
    <property type="term" value="F:DNA binding"/>
    <property type="evidence" value="ECO:0007669"/>
    <property type="project" value="UniProtKB-KW"/>
</dbReference>
<keyword evidence="2" id="KW-0805">Transcription regulation</keyword>
<evidence type="ECO:0000256" key="2">
    <source>
        <dbReference type="ARBA" id="ARBA00023015"/>
    </source>
</evidence>
<dbReference type="PANTHER" id="PTHR30146:SF95">
    <property type="entry name" value="RIBOSE OPERON REPRESSOR"/>
    <property type="match status" value="1"/>
</dbReference>
<dbReference type="PRINTS" id="PR00036">
    <property type="entry name" value="HTHLACI"/>
</dbReference>
<dbReference type="PANTHER" id="PTHR30146">
    <property type="entry name" value="LACI-RELATED TRANSCRIPTIONAL REPRESSOR"/>
    <property type="match status" value="1"/>
</dbReference>
<keyword evidence="3 6" id="KW-0238">DNA-binding</keyword>
<dbReference type="SMART" id="SM00354">
    <property type="entry name" value="HTH_LACI"/>
    <property type="match status" value="1"/>
</dbReference>
<dbReference type="Proteomes" id="UP001597212">
    <property type="component" value="Unassembled WGS sequence"/>
</dbReference>
<dbReference type="InterPro" id="IPR010982">
    <property type="entry name" value="Lambda_DNA-bd_dom_sf"/>
</dbReference>
<dbReference type="CDD" id="cd01392">
    <property type="entry name" value="HTH_LacI"/>
    <property type="match status" value="1"/>
</dbReference>
<keyword evidence="7" id="KW-1185">Reference proteome</keyword>
<reference evidence="7" key="1">
    <citation type="journal article" date="2019" name="Int. J. Syst. Evol. Microbiol.">
        <title>The Global Catalogue of Microorganisms (GCM) 10K type strain sequencing project: providing services to taxonomists for standard genome sequencing and annotation.</title>
        <authorList>
            <consortium name="The Broad Institute Genomics Platform"/>
            <consortium name="The Broad Institute Genome Sequencing Center for Infectious Disease"/>
            <person name="Wu L."/>
            <person name="Ma J."/>
        </authorList>
    </citation>
    <scope>NUCLEOTIDE SEQUENCE [LARGE SCALE GENOMIC DNA]</scope>
    <source>
        <strain evidence="7">CCM 8912</strain>
    </source>
</reference>
<proteinExistence type="predicted"/>
<feature type="domain" description="HTH lacI-type" evidence="5">
    <location>
        <begin position="3"/>
        <end position="57"/>
    </location>
</feature>
<dbReference type="SUPFAM" id="SSF47413">
    <property type="entry name" value="lambda repressor-like DNA-binding domains"/>
    <property type="match status" value="1"/>
</dbReference>
<evidence type="ECO:0000256" key="3">
    <source>
        <dbReference type="ARBA" id="ARBA00023125"/>
    </source>
</evidence>
<keyword evidence="1" id="KW-0678">Repressor</keyword>
<dbReference type="Gene3D" id="3.40.50.2300">
    <property type="match status" value="2"/>
</dbReference>
<evidence type="ECO:0000313" key="6">
    <source>
        <dbReference type="EMBL" id="MFD1441681.1"/>
    </source>
</evidence>
<accession>A0ABW4CYH4</accession>
<evidence type="ECO:0000256" key="1">
    <source>
        <dbReference type="ARBA" id="ARBA00022491"/>
    </source>
</evidence>
<evidence type="ECO:0000313" key="7">
    <source>
        <dbReference type="Proteomes" id="UP001597212"/>
    </source>
</evidence>
<dbReference type="EMBL" id="JBHTOK010000073">
    <property type="protein sequence ID" value="MFD1441681.1"/>
    <property type="molecule type" value="Genomic_DNA"/>
</dbReference>
<dbReference type="InterPro" id="IPR028082">
    <property type="entry name" value="Peripla_BP_I"/>
</dbReference>
<organism evidence="6 7">
    <name type="scientific">Lacticaseibacillus hegangensis</name>
    <dbReference type="NCBI Taxonomy" id="2486010"/>
    <lineage>
        <taxon>Bacteria</taxon>
        <taxon>Bacillati</taxon>
        <taxon>Bacillota</taxon>
        <taxon>Bacilli</taxon>
        <taxon>Lactobacillales</taxon>
        <taxon>Lactobacillaceae</taxon>
        <taxon>Lacticaseibacillus</taxon>
    </lineage>
</organism>
<dbReference type="InterPro" id="IPR001761">
    <property type="entry name" value="Peripla_BP/Lac1_sug-bd_dom"/>
</dbReference>
<keyword evidence="4" id="KW-0804">Transcription</keyword>
<gene>
    <name evidence="6" type="ORF">ACFQ5K_09875</name>
</gene>
<sequence>MAITIKEVAARAGVSTATVSRVINNKGYLSREAVDRVKQAMRDLNYVPNTAARSLQGKDSMTIGVVLPSLDNPLYSELFEAIESKLSTAHYQTLLCTSSNLPDKEEEYFSLLRANRVEGIITSSHGDFLKRKANENYPIVCFDRNISTKIPSVQSDNLSGGRKVADWTVSRGAKRVLILSGSTEDLYPIDDRIKGMMSVFNRADIELETAALEFDSSTSVKALLIQKLIASRDYDAVCCTDDLTALMLKRVADAMDYHPLVTGYDGSDFIRTFFPDLTTVCQPIPQMAELMCNLLIEKIHNRSYQFESEYNFPVKLVHE</sequence>
<name>A0ABW4CYH4_9LACO</name>
<dbReference type="PROSITE" id="PS00356">
    <property type="entry name" value="HTH_LACI_1"/>
    <property type="match status" value="1"/>
</dbReference>
<dbReference type="SUPFAM" id="SSF53822">
    <property type="entry name" value="Periplasmic binding protein-like I"/>
    <property type="match status" value="1"/>
</dbReference>
<dbReference type="PROSITE" id="PS50932">
    <property type="entry name" value="HTH_LACI_2"/>
    <property type="match status" value="1"/>
</dbReference>
<dbReference type="RefSeq" id="WP_125756195.1">
    <property type="nucleotide sequence ID" value="NZ_JBHTOK010000073.1"/>
</dbReference>
<dbReference type="Pfam" id="PF00356">
    <property type="entry name" value="LacI"/>
    <property type="match status" value="1"/>
</dbReference>
<comment type="caution">
    <text evidence="6">The sequence shown here is derived from an EMBL/GenBank/DDBJ whole genome shotgun (WGS) entry which is preliminary data.</text>
</comment>
<dbReference type="Gene3D" id="1.10.260.40">
    <property type="entry name" value="lambda repressor-like DNA-binding domains"/>
    <property type="match status" value="1"/>
</dbReference>
<dbReference type="Pfam" id="PF00532">
    <property type="entry name" value="Peripla_BP_1"/>
    <property type="match status" value="1"/>
</dbReference>